<gene>
    <name evidence="2" type="ORF">NP603_15990</name>
</gene>
<protein>
    <submittedName>
        <fullName evidence="2">Transglutaminase domain-containing protein</fullName>
    </submittedName>
</protein>
<proteinExistence type="predicted"/>
<name>A0ABT1UK84_9GAMM</name>
<dbReference type="InterPro" id="IPR002931">
    <property type="entry name" value="Transglutaminase-like"/>
</dbReference>
<sequence length="292" mass="33352">MNHRKRLLAAFAALVLSGAVWYGWQWVTAPQYDSSKTVSYSFVLRNASNRVLEHAEFRTYLPVRQTAAQACCERVEVSQPYTLESDDLGNQVLRFGFDRMPPYGVKLIRVTAQLRMNSQPNKFWRFLPDRYLQPEPLIESDHPAVQAAAANLLAGEPAQTLRGIYDWVVNNVRDIGYVRDERGALYALQQRQGDCTENAYLFTALARANSVPARAVAGYVLDDNGLLRAAAYHEWAEFDDGGIWRIADPQKRNYDDRYSSYVGMRLVDNRPDATFKFSRYQFNGEGLEVDME</sequence>
<reference evidence="2 3" key="1">
    <citation type="submission" date="2022-07" db="EMBL/GenBank/DDBJ databases">
        <title>Methylomonas rivi sp. nov., Methylomonas rosea sp. nov., Methylomonas aureus sp. nov. and Methylomonas subterranea sp. nov., four novel methanotrophs isolated from a freshwater creek and the deep terrestrial subsurface.</title>
        <authorList>
            <person name="Abin C."/>
            <person name="Sankaranarayanan K."/>
            <person name="Garner C."/>
            <person name="Sindelar R."/>
            <person name="Kotary K."/>
            <person name="Garner R."/>
            <person name="Barclay S."/>
            <person name="Lawson P."/>
            <person name="Krumholz L."/>
        </authorList>
    </citation>
    <scope>NUCLEOTIDE SEQUENCE [LARGE SCALE GENOMIC DNA]</scope>
    <source>
        <strain evidence="2 3">SURF-1</strain>
    </source>
</reference>
<accession>A0ABT1UK84</accession>
<comment type="caution">
    <text evidence="2">The sequence shown here is derived from an EMBL/GenBank/DDBJ whole genome shotgun (WGS) entry which is preliminary data.</text>
</comment>
<dbReference type="PANTHER" id="PTHR33490">
    <property type="entry name" value="BLR5614 PROTEIN-RELATED"/>
    <property type="match status" value="1"/>
</dbReference>
<dbReference type="EMBL" id="JANIBM010000026">
    <property type="protein sequence ID" value="MCQ8182623.1"/>
    <property type="molecule type" value="Genomic_DNA"/>
</dbReference>
<dbReference type="Proteomes" id="UP001524569">
    <property type="component" value="Unassembled WGS sequence"/>
</dbReference>
<evidence type="ECO:0000259" key="1">
    <source>
        <dbReference type="SMART" id="SM00460"/>
    </source>
</evidence>
<dbReference type="RefSeq" id="WP_256611951.1">
    <property type="nucleotide sequence ID" value="NZ_JANIBM010000026.1"/>
</dbReference>
<dbReference type="Gene3D" id="3.10.620.30">
    <property type="match status" value="1"/>
</dbReference>
<dbReference type="Pfam" id="PF01841">
    <property type="entry name" value="Transglut_core"/>
    <property type="match status" value="1"/>
</dbReference>
<feature type="domain" description="Transglutaminase-like" evidence="1">
    <location>
        <begin position="187"/>
        <end position="251"/>
    </location>
</feature>
<dbReference type="InterPro" id="IPR038765">
    <property type="entry name" value="Papain-like_cys_pep_sf"/>
</dbReference>
<evidence type="ECO:0000313" key="3">
    <source>
        <dbReference type="Proteomes" id="UP001524569"/>
    </source>
</evidence>
<dbReference type="SUPFAM" id="SSF54001">
    <property type="entry name" value="Cysteine proteinases"/>
    <property type="match status" value="1"/>
</dbReference>
<evidence type="ECO:0000313" key="2">
    <source>
        <dbReference type="EMBL" id="MCQ8182623.1"/>
    </source>
</evidence>
<organism evidence="2 3">
    <name type="scientific">Methylomonas aurea</name>
    <dbReference type="NCBI Taxonomy" id="2952224"/>
    <lineage>
        <taxon>Bacteria</taxon>
        <taxon>Pseudomonadati</taxon>
        <taxon>Pseudomonadota</taxon>
        <taxon>Gammaproteobacteria</taxon>
        <taxon>Methylococcales</taxon>
        <taxon>Methylococcaceae</taxon>
        <taxon>Methylomonas</taxon>
    </lineage>
</organism>
<dbReference type="SMART" id="SM00460">
    <property type="entry name" value="TGc"/>
    <property type="match status" value="1"/>
</dbReference>
<keyword evidence="3" id="KW-1185">Reference proteome</keyword>